<protein>
    <recommendedName>
        <fullName evidence="4">Sulphur transport domain-containing protein</fullName>
    </recommendedName>
</protein>
<name>A0A4R1KGW0_9GAMM</name>
<dbReference type="AlphaFoldDB" id="A0A4R1KGW0"/>
<dbReference type="InterPro" id="IPR046513">
    <property type="entry name" value="DUF6691"/>
</dbReference>
<accession>A0A4R1KGW0</accession>
<organism evidence="2 3">
    <name type="scientific">Celerinatantimonas diazotrophica</name>
    <dbReference type="NCBI Taxonomy" id="412034"/>
    <lineage>
        <taxon>Bacteria</taxon>
        <taxon>Pseudomonadati</taxon>
        <taxon>Pseudomonadota</taxon>
        <taxon>Gammaproteobacteria</taxon>
        <taxon>Celerinatantimonadaceae</taxon>
        <taxon>Celerinatantimonas</taxon>
    </lineage>
</organism>
<gene>
    <name evidence="2" type="ORF">EV690_0066</name>
</gene>
<evidence type="ECO:0000256" key="1">
    <source>
        <dbReference type="SAM" id="Phobius"/>
    </source>
</evidence>
<evidence type="ECO:0008006" key="4">
    <source>
        <dbReference type="Google" id="ProtNLM"/>
    </source>
</evidence>
<comment type="caution">
    <text evidence="2">The sequence shown here is derived from an EMBL/GenBank/DDBJ whole genome shotgun (WGS) entry which is preliminary data.</text>
</comment>
<dbReference type="RefSeq" id="WP_131910952.1">
    <property type="nucleotide sequence ID" value="NZ_OU594967.1"/>
</dbReference>
<sequence length="136" mass="14767">MIIVAWIAGLLFGIGLVVSDMVNPTRVIGFLHVTSHWDPTLIFVMVGAIIVFAAGYWLVIKRRQKSILGQKYELSAYRKIDAPLVFGAAIFGIGWGLVGICPGPALTSLTSGAWPLGLFVIAMLAGMYFIEKVKSR</sequence>
<keyword evidence="3" id="KW-1185">Reference proteome</keyword>
<feature type="transmembrane region" description="Helical" evidence="1">
    <location>
        <begin position="80"/>
        <end position="100"/>
    </location>
</feature>
<evidence type="ECO:0000313" key="2">
    <source>
        <dbReference type="EMBL" id="TCK63952.1"/>
    </source>
</evidence>
<dbReference type="EMBL" id="SMGD01000001">
    <property type="protein sequence ID" value="TCK63952.1"/>
    <property type="molecule type" value="Genomic_DNA"/>
</dbReference>
<feature type="transmembrane region" description="Helical" evidence="1">
    <location>
        <begin position="39"/>
        <end position="59"/>
    </location>
</feature>
<feature type="transmembrane region" description="Helical" evidence="1">
    <location>
        <begin position="112"/>
        <end position="130"/>
    </location>
</feature>
<proteinExistence type="predicted"/>
<keyword evidence="1" id="KW-1133">Transmembrane helix</keyword>
<evidence type="ECO:0000313" key="3">
    <source>
        <dbReference type="Proteomes" id="UP000295565"/>
    </source>
</evidence>
<keyword evidence="1" id="KW-0812">Transmembrane</keyword>
<dbReference type="Proteomes" id="UP000295565">
    <property type="component" value="Unassembled WGS sequence"/>
</dbReference>
<reference evidence="2 3" key="1">
    <citation type="submission" date="2019-03" db="EMBL/GenBank/DDBJ databases">
        <title>Genomic Encyclopedia of Type Strains, Phase IV (KMG-IV): sequencing the most valuable type-strain genomes for metagenomic binning, comparative biology and taxonomic classification.</title>
        <authorList>
            <person name="Goeker M."/>
        </authorList>
    </citation>
    <scope>NUCLEOTIDE SEQUENCE [LARGE SCALE GENOMIC DNA]</scope>
    <source>
        <strain evidence="2 3">DSM 18577</strain>
    </source>
</reference>
<keyword evidence="1" id="KW-0472">Membrane</keyword>
<dbReference type="Pfam" id="PF20398">
    <property type="entry name" value="DUF6691"/>
    <property type="match status" value="1"/>
</dbReference>
<dbReference type="OrthoDB" id="9790409at2"/>